<feature type="region of interest" description="Disordered" evidence="1">
    <location>
        <begin position="592"/>
        <end position="616"/>
    </location>
</feature>
<dbReference type="EMBL" id="CP060825">
    <property type="protein sequence ID" value="QNP67398.1"/>
    <property type="molecule type" value="Genomic_DNA"/>
</dbReference>
<evidence type="ECO:0000313" key="3">
    <source>
        <dbReference type="EMBL" id="QNP67398.1"/>
    </source>
</evidence>
<dbReference type="Pfam" id="PF12770">
    <property type="entry name" value="CHAT"/>
    <property type="match status" value="1"/>
</dbReference>
<keyword evidence="4" id="KW-1185">Reference proteome</keyword>
<organism evidence="3 4">
    <name type="scientific">Streptomyces genisteinicus</name>
    <dbReference type="NCBI Taxonomy" id="2768068"/>
    <lineage>
        <taxon>Bacteria</taxon>
        <taxon>Bacillati</taxon>
        <taxon>Actinomycetota</taxon>
        <taxon>Actinomycetes</taxon>
        <taxon>Kitasatosporales</taxon>
        <taxon>Streptomycetaceae</taxon>
        <taxon>Streptomyces</taxon>
    </lineage>
</organism>
<dbReference type="AlphaFoldDB" id="A0A7H0I3N2"/>
<gene>
    <name evidence="3" type="ORF">IAG43_13850</name>
</gene>
<name>A0A7H0I3N2_9ACTN</name>
<feature type="compositionally biased region" description="Low complexity" evidence="1">
    <location>
        <begin position="592"/>
        <end position="610"/>
    </location>
</feature>
<protein>
    <submittedName>
        <fullName evidence="3">CHAT domain-containing protein</fullName>
    </submittedName>
</protein>
<feature type="domain" description="CHAT" evidence="2">
    <location>
        <begin position="623"/>
        <end position="908"/>
    </location>
</feature>
<sequence>MYEVQQLAGGLVTSGAEMDRTSALIKERLGCGTAWEAFARLYADWGTIPKGTLHSGKHAGETIVLLTMLRLDTPLDIDQRDELLAAAKAYGPQGSDWQSAVLGAAASAVLLYPTEDRQRMESDLAILDEAARMSPPGSEHRAMLELQQAMTRANLAQLGGGEDEFDKALDDAARLADIVQMDPQNRLFLDAQLAALRVQQDIRRGDAAGLAAHIDVMEAVVARLPHDHADLLRMEAYLDNARANLSLIQQQAGGGAPTRPTRRRTVDEVVDSAGSVPAGARGPSLVVSGVGRGEAAMTGRDRQGVVEAIDLLDRGLDLLEPEDPHWLMCTGALGRFHVALARDEGTPPRSRPGHLDQGIAFLRHTLRMTRGPEHPQWGPGAMVQAIAHRMRAEAERHDRRRRDLDRSEARRLGLLSLTASGWSVLLQSGTAHGAETGRRAGAQALTVAAWCLADGRADDAARALDAGRGLVLHAATVGSTVVDMLSAVGRTELADEWRREGAAGAETGPSSRLRRRVLQALADSPYRQRLLEVPSPRETGAALRAMGRAALVYLLPGGQGFPGAALVVTPDGSVRAVRLPGLDAGAPELAGYRAAGAPGRDAGGPPTAGAAPPPRDTTALARLCDWAGRAVMEPLLRELPRGWGRAPSVVLVPMGELGAVPWHAARLPSGRYACQEAEISYIPSARLLCEVAERPAPGARQALVVGDPTRDLRHAGEEAEAVRRVFYPGGEQLGPGAATPAAVKEWLGRQRGGVLHLACHGVVEQGGRHSSYLRLAGGRLPAEELTEGSDRYRDLELVVLAACRTNVSGHGHDEAYSLSTAFLVAGARSVVGSLWPVPDEATSLLMYMVHHFTAREGRPAGQALRSAQSWMLDPRREAPPGMPAEMVARVGRIDADDLVGWAGFTHLGW</sequence>
<proteinExistence type="predicted"/>
<reference evidence="3 4" key="1">
    <citation type="submission" date="2020-08" db="EMBL/GenBank/DDBJ databases">
        <title>A novel species.</title>
        <authorList>
            <person name="Gao J."/>
        </authorList>
    </citation>
    <scope>NUCLEOTIDE SEQUENCE [LARGE SCALE GENOMIC DNA]</scope>
    <source>
        <strain evidence="3 4">CRPJ-33</strain>
    </source>
</reference>
<evidence type="ECO:0000313" key="4">
    <source>
        <dbReference type="Proteomes" id="UP000516230"/>
    </source>
</evidence>
<evidence type="ECO:0000259" key="2">
    <source>
        <dbReference type="Pfam" id="PF12770"/>
    </source>
</evidence>
<dbReference type="KEGG" id="sgj:IAG43_13850"/>
<evidence type="ECO:0000256" key="1">
    <source>
        <dbReference type="SAM" id="MobiDB-lite"/>
    </source>
</evidence>
<dbReference type="InterPro" id="IPR024983">
    <property type="entry name" value="CHAT_dom"/>
</dbReference>
<accession>A0A7H0I3N2</accession>
<dbReference type="Proteomes" id="UP000516230">
    <property type="component" value="Chromosome"/>
</dbReference>